<gene>
    <name evidence="1" type="ORF">N5I32_05300</name>
</gene>
<dbReference type="Proteomes" id="UP001205601">
    <property type="component" value="Unassembled WGS sequence"/>
</dbReference>
<organism evidence="1 2">
    <name type="scientific">Albidovulum sediminis</name>
    <dbReference type="NCBI Taxonomy" id="3066345"/>
    <lineage>
        <taxon>Bacteria</taxon>
        <taxon>Pseudomonadati</taxon>
        <taxon>Pseudomonadota</taxon>
        <taxon>Alphaproteobacteria</taxon>
        <taxon>Rhodobacterales</taxon>
        <taxon>Paracoccaceae</taxon>
        <taxon>Albidovulum</taxon>
    </lineage>
</organism>
<protein>
    <submittedName>
        <fullName evidence="1">Uncharacterized protein</fullName>
    </submittedName>
</protein>
<proteinExistence type="predicted"/>
<evidence type="ECO:0000313" key="1">
    <source>
        <dbReference type="EMBL" id="MCT8328930.1"/>
    </source>
</evidence>
<name>A0ABT2NJ25_9RHOB</name>
<sequence length="70" mass="7748">MQSRHALWAEFSETVIRLAVPALRPSRPTRFSTEPARLSRAELIDLFAADLRAPAAVLLPRRALAPDRAG</sequence>
<comment type="caution">
    <text evidence="1">The sequence shown here is derived from an EMBL/GenBank/DDBJ whole genome shotgun (WGS) entry which is preliminary data.</text>
</comment>
<accession>A0ABT2NJ25</accession>
<dbReference type="RefSeq" id="WP_261494357.1">
    <property type="nucleotide sequence ID" value="NZ_JAOCQF010000001.1"/>
</dbReference>
<reference evidence="2" key="1">
    <citation type="submission" date="2023-07" db="EMBL/GenBank/DDBJ databases">
        <title>Defluviimonas sediminis sp. nov., isolated from mangrove sediment.</title>
        <authorList>
            <person name="Liu L."/>
            <person name="Li J."/>
            <person name="Huang Y."/>
            <person name="Pan J."/>
            <person name="Li M."/>
        </authorList>
    </citation>
    <scope>NUCLEOTIDE SEQUENCE [LARGE SCALE GENOMIC DNA]</scope>
    <source>
        <strain evidence="2">FT324</strain>
    </source>
</reference>
<keyword evidence="2" id="KW-1185">Reference proteome</keyword>
<dbReference type="EMBL" id="JAOCQF010000001">
    <property type="protein sequence ID" value="MCT8328930.1"/>
    <property type="molecule type" value="Genomic_DNA"/>
</dbReference>
<evidence type="ECO:0000313" key="2">
    <source>
        <dbReference type="Proteomes" id="UP001205601"/>
    </source>
</evidence>